<dbReference type="HOGENOM" id="CLU_027780_0_0_10"/>
<evidence type="ECO:0000259" key="3">
    <source>
        <dbReference type="Pfam" id="PF13944"/>
    </source>
</evidence>
<gene>
    <name evidence="4" type="ORF">HMPREF1056_03285</name>
</gene>
<reference evidence="4 5" key="1">
    <citation type="submission" date="2012-02" db="EMBL/GenBank/DDBJ databases">
        <title>The Genome Sequence of Bacteroides fragilis CL07T12C05.</title>
        <authorList>
            <consortium name="The Broad Institute Genome Sequencing Platform"/>
            <person name="Earl A."/>
            <person name="Ward D."/>
            <person name="Feldgarden M."/>
            <person name="Gevers D."/>
            <person name="Zitomersky N.L."/>
            <person name="Coyne M.J."/>
            <person name="Comstock L.E."/>
            <person name="Young S.K."/>
            <person name="Zeng Q."/>
            <person name="Gargeya S."/>
            <person name="Fitzgerald M."/>
            <person name="Haas B."/>
            <person name="Abouelleil A."/>
            <person name="Alvarado L."/>
            <person name="Arachchi H.M."/>
            <person name="Berlin A."/>
            <person name="Chapman S.B."/>
            <person name="Gearin G."/>
            <person name="Goldberg J."/>
            <person name="Griggs A."/>
            <person name="Gujja S."/>
            <person name="Hansen M."/>
            <person name="Heiman D."/>
            <person name="Howarth C."/>
            <person name="Larimer J."/>
            <person name="Lui A."/>
            <person name="MacDonald P.J.P."/>
            <person name="McCowen C."/>
            <person name="Montmayeur A."/>
            <person name="Murphy C."/>
            <person name="Neiman D."/>
            <person name="Pearson M."/>
            <person name="Priest M."/>
            <person name="Roberts A."/>
            <person name="Saif S."/>
            <person name="Shea T."/>
            <person name="Sisk P."/>
            <person name="Stolte C."/>
            <person name="Sykes S."/>
            <person name="Wortman J."/>
            <person name="Nusbaum C."/>
            <person name="Birren B."/>
        </authorList>
    </citation>
    <scope>NUCLEOTIDE SEQUENCE [LARGE SCALE GENOMIC DNA]</scope>
    <source>
        <strain evidence="4 5">CL07T12C05</strain>
    </source>
</reference>
<dbReference type="Gene3D" id="2.60.120.890">
    <property type="entry name" value="BT2081, beta-jelly-roll domain"/>
    <property type="match status" value="1"/>
</dbReference>
<name>A0A0E2AYG0_BACFG</name>
<dbReference type="Proteomes" id="UP000003879">
    <property type="component" value="Unassembled WGS sequence"/>
</dbReference>
<feature type="signal peptide" evidence="1">
    <location>
        <begin position="1"/>
        <end position="20"/>
    </location>
</feature>
<dbReference type="InterPro" id="IPR025112">
    <property type="entry name" value="PCMD"/>
</dbReference>
<feature type="domain" description="Putative carbohydrate metabolism" evidence="2">
    <location>
        <begin position="265"/>
        <end position="506"/>
    </location>
</feature>
<comment type="caution">
    <text evidence="4">The sequence shown here is derived from an EMBL/GenBank/DDBJ whole genome shotgun (WGS) entry which is preliminary data.</text>
</comment>
<protein>
    <recommendedName>
        <fullName evidence="6">Carbohydrate metabolism domain-containing protein</fullName>
    </recommendedName>
</protein>
<accession>A0A0E2AYG0</accession>
<keyword evidence="1" id="KW-0732">Signal</keyword>
<dbReference type="InterPro" id="IPR024311">
    <property type="entry name" value="Lipocalin-like"/>
</dbReference>
<organism evidence="4 5">
    <name type="scientific">Bacteroides fragilis CL07T12C05</name>
    <dbReference type="NCBI Taxonomy" id="997883"/>
    <lineage>
        <taxon>Bacteria</taxon>
        <taxon>Pseudomonadati</taxon>
        <taxon>Bacteroidota</taxon>
        <taxon>Bacteroidia</taxon>
        <taxon>Bacteroidales</taxon>
        <taxon>Bacteroidaceae</taxon>
        <taxon>Bacteroides</taxon>
    </lineage>
</organism>
<dbReference type="RefSeq" id="WP_005798131.1">
    <property type="nucleotide sequence ID" value="NZ_JH724216.1"/>
</dbReference>
<dbReference type="Pfam" id="PF13201">
    <property type="entry name" value="PCMD"/>
    <property type="match status" value="1"/>
</dbReference>
<evidence type="ECO:0000313" key="5">
    <source>
        <dbReference type="Proteomes" id="UP000003879"/>
    </source>
</evidence>
<feature type="domain" description="Lipocalin-like" evidence="3">
    <location>
        <begin position="35"/>
        <end position="149"/>
    </location>
</feature>
<evidence type="ECO:0000259" key="2">
    <source>
        <dbReference type="Pfam" id="PF13201"/>
    </source>
</evidence>
<evidence type="ECO:0008006" key="6">
    <source>
        <dbReference type="Google" id="ProtNLM"/>
    </source>
</evidence>
<dbReference type="PROSITE" id="PS51257">
    <property type="entry name" value="PROKAR_LIPOPROTEIN"/>
    <property type="match status" value="1"/>
</dbReference>
<dbReference type="AlphaFoldDB" id="A0A0E2AYG0"/>
<sequence>MKKNLLYLFALICSVSLLVACNDDDPEYIQDGEFDGVYLGTLDVDAAGVIKVDDIPQKVYITKTGENQFKMELKNFSFQTMELGNISVDNIAVIKKGNSCTFSGKANLTLAVGACDVTVSGTIEDNKLDMDIAVVAAGTLNVAVDFEGTKLAADKSSEAKILTFTFANEFVTSQPVIDSENKTITFVVSDQMPEEQLKALVPEFTISEGASVDKKSGVAQDFSQPVTYTVTSEDGIVKMVYTVSVSGKEKYLSFNEWETIKSSTSGSLEQYQNPKGTYGTSNPGVMTINEMFGQVGIPSFEYCVAPVDGRVGKAAQLKTLHTAIVANGIDYNAAFGGLIPYITAGSLFTGTFKTDMFNPLNSTKFGVPFVGEPVTFTGWYKYAPGEIYYDNTNKIVEGQTDKCSIYAVLYEESLDSKGNNIPLTGDYKNKEVYIGSSSRVVMKAELSDGSAKAEWTQFSVPFKPVGDNKYDANKKYYVAVICSSSFEGDYYKGAPGSTLIVDDFSILSK</sequence>
<dbReference type="Gene3D" id="2.40.128.350">
    <property type="match status" value="1"/>
</dbReference>
<dbReference type="PATRIC" id="fig|997883.3.peg.3450"/>
<dbReference type="InterPro" id="IPR038653">
    <property type="entry name" value="Put_CMD_sf"/>
</dbReference>
<evidence type="ECO:0000256" key="1">
    <source>
        <dbReference type="SAM" id="SignalP"/>
    </source>
</evidence>
<proteinExistence type="predicted"/>
<dbReference type="Gene3D" id="2.60.40.2340">
    <property type="match status" value="1"/>
</dbReference>
<dbReference type="EMBL" id="AGXN01000019">
    <property type="protein sequence ID" value="EIY92997.1"/>
    <property type="molecule type" value="Genomic_DNA"/>
</dbReference>
<evidence type="ECO:0000313" key="4">
    <source>
        <dbReference type="EMBL" id="EIY92997.1"/>
    </source>
</evidence>
<feature type="chain" id="PRO_5002392603" description="Carbohydrate metabolism domain-containing protein" evidence="1">
    <location>
        <begin position="21"/>
        <end position="509"/>
    </location>
</feature>
<dbReference type="Pfam" id="PF13944">
    <property type="entry name" value="Calycin_like"/>
    <property type="match status" value="1"/>
</dbReference>